<evidence type="ECO:0000256" key="1">
    <source>
        <dbReference type="SAM" id="Phobius"/>
    </source>
</evidence>
<dbReference type="RefSeq" id="WP_156742766.1">
    <property type="nucleotide sequence ID" value="NZ_CACRYJ010000059.1"/>
</dbReference>
<feature type="transmembrane region" description="Helical" evidence="1">
    <location>
        <begin position="154"/>
        <end position="176"/>
    </location>
</feature>
<feature type="transmembrane region" description="Helical" evidence="1">
    <location>
        <begin position="23"/>
        <end position="43"/>
    </location>
</feature>
<protein>
    <submittedName>
        <fullName evidence="2">Uncharacterized protein</fullName>
    </submittedName>
</protein>
<dbReference type="EMBL" id="CACRYJ010000059">
    <property type="protein sequence ID" value="VZO39454.1"/>
    <property type="molecule type" value="Genomic_DNA"/>
</dbReference>
<name>A0A7M4DPR0_9MICO</name>
<organism evidence="2 3">
    <name type="scientific">Occultella aeris</name>
    <dbReference type="NCBI Taxonomy" id="2761496"/>
    <lineage>
        <taxon>Bacteria</taxon>
        <taxon>Bacillati</taxon>
        <taxon>Actinomycetota</taxon>
        <taxon>Actinomycetes</taxon>
        <taxon>Micrococcales</taxon>
        <taxon>Ruaniaceae</taxon>
        <taxon>Occultella</taxon>
    </lineage>
</organism>
<feature type="transmembrane region" description="Helical" evidence="1">
    <location>
        <begin position="49"/>
        <end position="71"/>
    </location>
</feature>
<accession>A0A7M4DPR0</accession>
<evidence type="ECO:0000313" key="2">
    <source>
        <dbReference type="EMBL" id="VZO39454.1"/>
    </source>
</evidence>
<dbReference type="AlphaFoldDB" id="A0A7M4DPR0"/>
<evidence type="ECO:0000313" key="3">
    <source>
        <dbReference type="Proteomes" id="UP000419743"/>
    </source>
</evidence>
<feature type="transmembrane region" description="Helical" evidence="1">
    <location>
        <begin position="116"/>
        <end position="142"/>
    </location>
</feature>
<feature type="transmembrane region" description="Helical" evidence="1">
    <location>
        <begin position="182"/>
        <end position="203"/>
    </location>
</feature>
<keyword evidence="1" id="KW-1133">Transmembrane helix</keyword>
<gene>
    <name evidence="2" type="ORF">HALOF300_04142</name>
</gene>
<reference evidence="2 3" key="1">
    <citation type="submission" date="2019-11" db="EMBL/GenBank/DDBJ databases">
        <authorList>
            <person name="Criscuolo A."/>
        </authorList>
    </citation>
    <scope>NUCLEOTIDE SEQUENCE [LARGE SCALE GENOMIC DNA]</scope>
    <source>
        <strain evidence="2">CIP111667</strain>
    </source>
</reference>
<feature type="transmembrane region" description="Helical" evidence="1">
    <location>
        <begin position="83"/>
        <end position="104"/>
    </location>
</feature>
<dbReference type="Proteomes" id="UP000419743">
    <property type="component" value="Unassembled WGS sequence"/>
</dbReference>
<proteinExistence type="predicted"/>
<keyword evidence="3" id="KW-1185">Reference proteome</keyword>
<keyword evidence="1" id="KW-0472">Membrane</keyword>
<keyword evidence="1" id="KW-0812">Transmembrane</keyword>
<comment type="caution">
    <text evidence="2">The sequence shown here is derived from an EMBL/GenBank/DDBJ whole genome shotgun (WGS) entry which is preliminary data.</text>
</comment>
<sequence length="209" mass="20727">MQTPPILDTAADVAGPAASQARLAGPAMMAGAVVFAAAGYFAGEPSGTAAYTVSNVAGLIAVAFVLVGFGVFNRRYRAALGRLGGWGIGLVRFGLLATVLGYLVNLVGPLLPGQAAAAVAVVGIPAWSLAHLMYVGATVLGIACLRSGAVPRLVAVPLVCGLPLLLAGVGLGLAVGGTAATVITWIATEGQAGLAWFLVGLHLRGRTAS</sequence>